<feature type="region of interest" description="Disordered" evidence="7">
    <location>
        <begin position="136"/>
        <end position="158"/>
    </location>
</feature>
<dbReference type="SUPFAM" id="SSF51161">
    <property type="entry name" value="Trimeric LpxA-like enzymes"/>
    <property type="match status" value="1"/>
</dbReference>
<evidence type="ECO:0000256" key="1">
    <source>
        <dbReference type="ARBA" id="ARBA00004245"/>
    </source>
</evidence>
<dbReference type="Gene3D" id="2.160.10.10">
    <property type="entry name" value="Hexapeptide repeat proteins"/>
    <property type="match status" value="1"/>
</dbReference>
<dbReference type="InParanoid" id="A0A317XPP7"/>
<organism evidence="8 9">
    <name type="scientific">Testicularia cyperi</name>
    <dbReference type="NCBI Taxonomy" id="1882483"/>
    <lineage>
        <taxon>Eukaryota</taxon>
        <taxon>Fungi</taxon>
        <taxon>Dikarya</taxon>
        <taxon>Basidiomycota</taxon>
        <taxon>Ustilaginomycotina</taxon>
        <taxon>Ustilaginomycetes</taxon>
        <taxon>Ustilaginales</taxon>
        <taxon>Anthracoideaceae</taxon>
        <taxon>Testicularia</taxon>
    </lineage>
</organism>
<dbReference type="CDD" id="cd04646">
    <property type="entry name" value="LbH_Dynactin_6"/>
    <property type="match status" value="1"/>
</dbReference>
<evidence type="ECO:0000256" key="2">
    <source>
        <dbReference type="ARBA" id="ARBA00007719"/>
    </source>
</evidence>
<proteinExistence type="inferred from homology"/>
<comment type="subcellular location">
    <subcellularLocation>
        <location evidence="1">Cytoplasm</location>
        <location evidence="1">Cytoskeleton</location>
    </subcellularLocation>
</comment>
<dbReference type="GO" id="GO:0007052">
    <property type="term" value="P:mitotic spindle organization"/>
    <property type="evidence" value="ECO:0007669"/>
    <property type="project" value="TreeGrafter"/>
</dbReference>
<gene>
    <name evidence="8" type="ORF">BCV70DRAFT_200378</name>
</gene>
<evidence type="ECO:0000256" key="5">
    <source>
        <dbReference type="ARBA" id="ARBA00023212"/>
    </source>
</evidence>
<evidence type="ECO:0000313" key="8">
    <source>
        <dbReference type="EMBL" id="PWZ00227.1"/>
    </source>
</evidence>
<evidence type="ECO:0000256" key="6">
    <source>
        <dbReference type="ARBA" id="ARBA00034687"/>
    </source>
</evidence>
<evidence type="ECO:0000256" key="7">
    <source>
        <dbReference type="SAM" id="MobiDB-lite"/>
    </source>
</evidence>
<dbReference type="STRING" id="1882483.A0A317XPP7"/>
<comment type="function">
    <text evidence="6">Part of the dynactin complex that activates the molecular motor dynein for ultra-processive transport along microtubules.</text>
</comment>
<dbReference type="AlphaFoldDB" id="A0A317XPP7"/>
<evidence type="ECO:0000313" key="9">
    <source>
        <dbReference type="Proteomes" id="UP000246740"/>
    </source>
</evidence>
<dbReference type="Proteomes" id="UP000246740">
    <property type="component" value="Unassembled WGS sequence"/>
</dbReference>
<evidence type="ECO:0000256" key="4">
    <source>
        <dbReference type="ARBA" id="ARBA00022490"/>
    </source>
</evidence>
<reference evidence="8 9" key="1">
    <citation type="journal article" date="2018" name="Mol. Biol. Evol.">
        <title>Broad Genomic Sampling Reveals a Smut Pathogenic Ancestry of the Fungal Clade Ustilaginomycotina.</title>
        <authorList>
            <person name="Kijpornyongpan T."/>
            <person name="Mondo S.J."/>
            <person name="Barry K."/>
            <person name="Sandor L."/>
            <person name="Lee J."/>
            <person name="Lipzen A."/>
            <person name="Pangilinan J."/>
            <person name="LaButti K."/>
            <person name="Hainaut M."/>
            <person name="Henrissat B."/>
            <person name="Grigoriev I.V."/>
            <person name="Spatafora J.W."/>
            <person name="Aime M.C."/>
        </authorList>
    </citation>
    <scope>NUCLEOTIDE SEQUENCE [LARGE SCALE GENOMIC DNA]</scope>
    <source>
        <strain evidence="8 9">MCA 3645</strain>
    </source>
</reference>
<dbReference type="GO" id="GO:0070840">
    <property type="term" value="F:dynein complex binding"/>
    <property type="evidence" value="ECO:0007669"/>
    <property type="project" value="TreeGrafter"/>
</dbReference>
<dbReference type="OrthoDB" id="2355at2759"/>
<dbReference type="InterPro" id="IPR027777">
    <property type="entry name" value="DCTN6"/>
</dbReference>
<dbReference type="InterPro" id="IPR011004">
    <property type="entry name" value="Trimer_LpxA-like_sf"/>
</dbReference>
<keyword evidence="9" id="KW-1185">Reference proteome</keyword>
<comment type="similarity">
    <text evidence="2">Belongs to the dynactin subunits 5/6 family. Dynactin subunit 6 subfamily.</text>
</comment>
<sequence length="245" mass="26235">MSRPELRRDNLVVGTRVIIPQEADLRGDISIGSGTVIHPKATILALQGPISIGSDCIIEETAVIVNRSRNLLKIGDSNLFEVGCRIEASVIGSNNIFEVRSKVASNVAVGSFCTIGAGCTVVPQPLLREDLSSIFDDGDEDEQGSLKTTGDDNAETDEDVANVQSDEIRDELPDRTVVFGADCKRRLWSGEGAQQQAALHAKHLEYLRELIPRVHKLKIVQGVRAPSGQTLTSTSTASSSTSATA</sequence>
<accession>A0A317XPP7</accession>
<dbReference type="GO" id="GO:0005869">
    <property type="term" value="C:dynactin complex"/>
    <property type="evidence" value="ECO:0007669"/>
    <property type="project" value="InterPro"/>
</dbReference>
<dbReference type="PANTHER" id="PTHR13072:SF0">
    <property type="entry name" value="DYNACTIN SUBUNIT 6"/>
    <property type="match status" value="1"/>
</dbReference>
<name>A0A317XPP7_9BASI</name>
<evidence type="ECO:0000256" key="3">
    <source>
        <dbReference type="ARBA" id="ARBA00016573"/>
    </source>
</evidence>
<protein>
    <recommendedName>
        <fullName evidence="3">Dynactin subunit 6</fullName>
    </recommendedName>
</protein>
<dbReference type="EMBL" id="KZ819193">
    <property type="protein sequence ID" value="PWZ00227.1"/>
    <property type="molecule type" value="Genomic_DNA"/>
</dbReference>
<keyword evidence="5" id="KW-0206">Cytoskeleton</keyword>
<dbReference type="PANTHER" id="PTHR13072">
    <property type="entry name" value="DYNACTIN 6"/>
    <property type="match status" value="1"/>
</dbReference>
<keyword evidence="4" id="KW-0963">Cytoplasm</keyword>